<keyword evidence="1" id="KW-1133">Transmembrane helix</keyword>
<accession>A0A0E9UNJ7</accession>
<reference evidence="2" key="1">
    <citation type="submission" date="2014-11" db="EMBL/GenBank/DDBJ databases">
        <authorList>
            <person name="Amaro Gonzalez C."/>
        </authorList>
    </citation>
    <scope>NUCLEOTIDE SEQUENCE</scope>
</reference>
<evidence type="ECO:0000313" key="2">
    <source>
        <dbReference type="EMBL" id="JAH67362.1"/>
    </source>
</evidence>
<feature type="transmembrane region" description="Helical" evidence="1">
    <location>
        <begin position="16"/>
        <end position="34"/>
    </location>
</feature>
<keyword evidence="1" id="KW-0472">Membrane</keyword>
<keyword evidence="1" id="KW-0812">Transmembrane</keyword>
<dbReference type="EMBL" id="GBXM01041215">
    <property type="protein sequence ID" value="JAH67362.1"/>
    <property type="molecule type" value="Transcribed_RNA"/>
</dbReference>
<protein>
    <submittedName>
        <fullName evidence="2">Uncharacterized protein</fullName>
    </submittedName>
</protein>
<reference evidence="2" key="2">
    <citation type="journal article" date="2015" name="Fish Shellfish Immunol.">
        <title>Early steps in the European eel (Anguilla anguilla)-Vibrio vulnificus interaction in the gills: Role of the RtxA13 toxin.</title>
        <authorList>
            <person name="Callol A."/>
            <person name="Pajuelo D."/>
            <person name="Ebbesson L."/>
            <person name="Teles M."/>
            <person name="MacKenzie S."/>
            <person name="Amaro C."/>
        </authorList>
    </citation>
    <scope>NUCLEOTIDE SEQUENCE</scope>
</reference>
<name>A0A0E9UNJ7_ANGAN</name>
<proteinExistence type="predicted"/>
<dbReference type="AlphaFoldDB" id="A0A0E9UNJ7"/>
<evidence type="ECO:0000256" key="1">
    <source>
        <dbReference type="SAM" id="Phobius"/>
    </source>
</evidence>
<sequence>MHCVFYCSLDMPLKGVIFPFLLYYLLYRVPWIFLEVSSVSSCTIF</sequence>
<organism evidence="2">
    <name type="scientific">Anguilla anguilla</name>
    <name type="common">European freshwater eel</name>
    <name type="synonym">Muraena anguilla</name>
    <dbReference type="NCBI Taxonomy" id="7936"/>
    <lineage>
        <taxon>Eukaryota</taxon>
        <taxon>Metazoa</taxon>
        <taxon>Chordata</taxon>
        <taxon>Craniata</taxon>
        <taxon>Vertebrata</taxon>
        <taxon>Euteleostomi</taxon>
        <taxon>Actinopterygii</taxon>
        <taxon>Neopterygii</taxon>
        <taxon>Teleostei</taxon>
        <taxon>Anguilliformes</taxon>
        <taxon>Anguillidae</taxon>
        <taxon>Anguilla</taxon>
    </lineage>
</organism>